<dbReference type="InterPro" id="IPR004960">
    <property type="entry name" value="LipA_acyltrans"/>
</dbReference>
<evidence type="ECO:0000256" key="4">
    <source>
        <dbReference type="ARBA" id="ARBA00022679"/>
    </source>
</evidence>
<keyword evidence="5" id="KW-0472">Membrane</keyword>
<keyword evidence="3" id="KW-0997">Cell inner membrane</keyword>
<evidence type="ECO:0000313" key="8">
    <source>
        <dbReference type="Proteomes" id="UP000500826"/>
    </source>
</evidence>
<name>A0ABX6P502_9BURK</name>
<evidence type="ECO:0000256" key="3">
    <source>
        <dbReference type="ARBA" id="ARBA00022519"/>
    </source>
</evidence>
<keyword evidence="4" id="KW-0808">Transferase</keyword>
<evidence type="ECO:0000313" key="7">
    <source>
        <dbReference type="EMBL" id="QJW85229.1"/>
    </source>
</evidence>
<sequence>MISRAGIQFMRLLARLPLPLVRGLGRALGIFLYWAVLPRRHVVQANLRTCFPQWSEAERTRVTREVFIHVAQAWLDRGWLWHGDPEVTRTRLVLTGALDELAGEEPTLVFAPHFVGMDAGWTAITQQVARRFVGIYTKQSNAILDAWILRGRHRFGQSRPFGREQGVRGLVSALRDGEVMYLLPDMNFGPEESIFVPFYGVQAATVPSLSRFAKLGRAKVVPVVTRLTPGGYEVRVLEAWPGFPTDDSAADTALMNERLQGWIDTMPAQYYWVHKRFKTRPPGERSIY</sequence>
<keyword evidence="8" id="KW-1185">Reference proteome</keyword>
<dbReference type="GO" id="GO:0016746">
    <property type="term" value="F:acyltransferase activity"/>
    <property type="evidence" value="ECO:0007669"/>
    <property type="project" value="UniProtKB-KW"/>
</dbReference>
<evidence type="ECO:0000256" key="1">
    <source>
        <dbReference type="ARBA" id="ARBA00004533"/>
    </source>
</evidence>
<dbReference type="PIRSF" id="PIRSF026649">
    <property type="entry name" value="MsbB"/>
    <property type="match status" value="1"/>
</dbReference>
<evidence type="ECO:0000256" key="5">
    <source>
        <dbReference type="ARBA" id="ARBA00023136"/>
    </source>
</evidence>
<dbReference type="CDD" id="cd07984">
    <property type="entry name" value="LPLAT_LABLAT-like"/>
    <property type="match status" value="1"/>
</dbReference>
<dbReference type="PANTHER" id="PTHR30606">
    <property type="entry name" value="LIPID A BIOSYNTHESIS LAUROYL ACYLTRANSFERASE"/>
    <property type="match status" value="1"/>
</dbReference>
<accession>A0ABX6P502</accession>
<proteinExistence type="predicted"/>
<dbReference type="Proteomes" id="UP000500826">
    <property type="component" value="Chromosome"/>
</dbReference>
<protein>
    <submittedName>
        <fullName evidence="7">Lipid A biosynthesis acyltransferase</fullName>
    </submittedName>
</protein>
<dbReference type="EMBL" id="CP053418">
    <property type="protein sequence ID" value="QJW85229.1"/>
    <property type="molecule type" value="Genomic_DNA"/>
</dbReference>
<evidence type="ECO:0000256" key="2">
    <source>
        <dbReference type="ARBA" id="ARBA00022475"/>
    </source>
</evidence>
<dbReference type="PANTHER" id="PTHR30606:SF9">
    <property type="entry name" value="LIPID A BIOSYNTHESIS LAUROYLTRANSFERASE"/>
    <property type="match status" value="1"/>
</dbReference>
<keyword evidence="2" id="KW-1003">Cell membrane</keyword>
<keyword evidence="6 7" id="KW-0012">Acyltransferase</keyword>
<dbReference type="Pfam" id="PF03279">
    <property type="entry name" value="Lip_A_acyltrans"/>
    <property type="match status" value="1"/>
</dbReference>
<evidence type="ECO:0000256" key="6">
    <source>
        <dbReference type="ARBA" id="ARBA00023315"/>
    </source>
</evidence>
<reference evidence="7 8" key="1">
    <citation type="submission" date="2020-05" db="EMBL/GenBank/DDBJ databases">
        <title>Ramlibacter rhizophilus sp. nov., isolated from rhizosphere soil of national flower Mugunghwa from South Korea.</title>
        <authorList>
            <person name="Zheng-Fei Y."/>
            <person name="Huan T."/>
        </authorList>
    </citation>
    <scope>NUCLEOTIDE SEQUENCE [LARGE SCALE GENOMIC DNA]</scope>
    <source>
        <strain evidence="7 8">H242</strain>
    </source>
</reference>
<gene>
    <name evidence="7" type="ORF">HK414_22890</name>
</gene>
<comment type="subcellular location">
    <subcellularLocation>
        <location evidence="1">Cell inner membrane</location>
    </subcellularLocation>
</comment>
<organism evidence="7 8">
    <name type="scientific">Ramlibacter terrae</name>
    <dbReference type="NCBI Taxonomy" id="2732511"/>
    <lineage>
        <taxon>Bacteria</taxon>
        <taxon>Pseudomonadati</taxon>
        <taxon>Pseudomonadota</taxon>
        <taxon>Betaproteobacteria</taxon>
        <taxon>Burkholderiales</taxon>
        <taxon>Comamonadaceae</taxon>
        <taxon>Ramlibacter</taxon>
    </lineage>
</organism>